<reference evidence="2" key="1">
    <citation type="submission" date="2022-12" db="EMBL/GenBank/DDBJ databases">
        <authorList>
            <person name="Brejova B."/>
        </authorList>
    </citation>
    <scope>NUCLEOTIDE SEQUENCE</scope>
</reference>
<dbReference type="OrthoDB" id="1938992at2759"/>
<feature type="domain" description="Something about silencing protein 4" evidence="1">
    <location>
        <begin position="78"/>
        <end position="174"/>
    </location>
</feature>
<dbReference type="GO" id="GO:0033255">
    <property type="term" value="C:SAS acetyltransferase complex"/>
    <property type="evidence" value="ECO:0007669"/>
    <property type="project" value="InterPro"/>
</dbReference>
<comment type="caution">
    <text evidence="2">The sequence shown here is derived from an EMBL/GenBank/DDBJ whole genome shotgun (WGS) entry which is preliminary data.</text>
</comment>
<dbReference type="EMBL" id="CANTUO010000004">
    <property type="protein sequence ID" value="CAI5759392.1"/>
    <property type="molecule type" value="Genomic_DNA"/>
</dbReference>
<evidence type="ECO:0000259" key="1">
    <source>
        <dbReference type="Pfam" id="PF15460"/>
    </source>
</evidence>
<dbReference type="PANTHER" id="PTHR38422:SF1">
    <property type="entry name" value="SOMETHING ABOUT SILENCING PROTEIN 4"/>
    <property type="match status" value="1"/>
</dbReference>
<dbReference type="Proteomes" id="UP001152885">
    <property type="component" value="Unassembled WGS sequence"/>
</dbReference>
<keyword evidence="3" id="KW-1185">Reference proteome</keyword>
<accession>A0A9W4XHT6</accession>
<proteinExistence type="predicted"/>
<dbReference type="Pfam" id="PF15460">
    <property type="entry name" value="SAS4"/>
    <property type="match status" value="1"/>
</dbReference>
<protein>
    <recommendedName>
        <fullName evidence="1">Something about silencing protein 4 domain-containing protein</fullName>
    </recommendedName>
</protein>
<dbReference type="InterPro" id="IPR029184">
    <property type="entry name" value="Sas4_dom"/>
</dbReference>
<dbReference type="InterPro" id="IPR038988">
    <property type="entry name" value="Sas4"/>
</dbReference>
<sequence length="329" mass="38822">MVSPRKLRSKDTTNNNSTLLYDFDNINEYISNDKPIGITKKASDNHYSWFGIMNKPLPTKQIDIIEIDQILPRRVQIDPLPSSKYEIFHRKMRKDEKQMINEEKDRNFYELDILTSELQTLNQYNWEKRLCQITKVNDPRDTSELELKKQLTINEIEKILRKSENWRKRNDLFNNKFKNYVRKETDESDEDYDLPLEEVKLKRKNERRLKYGPKVKLNLGNDLCLIIDPFGIPKIVKGHAAITKSKTQSPRKIVREMPKSKPKEVIKKEVHVPIESFKQKSIKLENVTKDMKIDFKNSGDEVLFGTLSNNLPTFANGFQLPLNVRRAKK</sequence>
<name>A0A9W4XHT6_9ASCO</name>
<dbReference type="AlphaFoldDB" id="A0A9W4XHT6"/>
<dbReference type="PANTHER" id="PTHR38422">
    <property type="entry name" value="SOMETHING ABOUT SILENCING PROTEIN 4"/>
    <property type="match status" value="1"/>
</dbReference>
<evidence type="ECO:0000313" key="3">
    <source>
        <dbReference type="Proteomes" id="UP001152885"/>
    </source>
</evidence>
<gene>
    <name evidence="2" type="ORF">CANVERA_P3905</name>
</gene>
<organism evidence="2 3">
    <name type="scientific">Candida verbasci</name>
    <dbReference type="NCBI Taxonomy" id="1227364"/>
    <lineage>
        <taxon>Eukaryota</taxon>
        <taxon>Fungi</taxon>
        <taxon>Dikarya</taxon>
        <taxon>Ascomycota</taxon>
        <taxon>Saccharomycotina</taxon>
        <taxon>Pichiomycetes</taxon>
        <taxon>Debaryomycetaceae</taxon>
        <taxon>Candida/Lodderomyces clade</taxon>
        <taxon>Candida</taxon>
    </lineage>
</organism>
<dbReference type="GO" id="GO:0004402">
    <property type="term" value="F:histone acetyltransferase activity"/>
    <property type="evidence" value="ECO:0007669"/>
    <property type="project" value="TreeGrafter"/>
</dbReference>
<evidence type="ECO:0000313" key="2">
    <source>
        <dbReference type="EMBL" id="CAI5759392.1"/>
    </source>
</evidence>